<dbReference type="EMBL" id="JNSL01000117">
    <property type="protein sequence ID" value="KGA15329.1"/>
    <property type="molecule type" value="Genomic_DNA"/>
</dbReference>
<dbReference type="InterPro" id="IPR002994">
    <property type="entry name" value="Surf1/Shy1"/>
</dbReference>
<proteinExistence type="predicted"/>
<dbReference type="AlphaFoldDB" id="A0A094PZY3"/>
<evidence type="ECO:0000256" key="1">
    <source>
        <dbReference type="SAM" id="Phobius"/>
    </source>
</evidence>
<protein>
    <recommendedName>
        <fullName evidence="3">SURF1-like protein</fullName>
    </recommendedName>
</protein>
<evidence type="ECO:0000313" key="2">
    <source>
        <dbReference type="EMBL" id="KGA15329.1"/>
    </source>
</evidence>
<organism evidence="2">
    <name type="scientific">freshwater metagenome</name>
    <dbReference type="NCBI Taxonomy" id="449393"/>
    <lineage>
        <taxon>unclassified sequences</taxon>
        <taxon>metagenomes</taxon>
        <taxon>ecological metagenomes</taxon>
    </lineage>
</organism>
<evidence type="ECO:0008006" key="3">
    <source>
        <dbReference type="Google" id="ProtNLM"/>
    </source>
</evidence>
<keyword evidence="1" id="KW-1133">Transmembrane helix</keyword>
<sequence>MIRHFTARLIGTHLLGVFSLLTCLALANWQWDRAHVYLPKIELAQKSFSELSPLRDYLPISSVGVSTQVTGNWQASERIVLPNRIANGPGMVNAISGQAGTVDFGGPIGFWIVDILELADGSSLGVVRGFSENAQLVPPATGEQTITGVMQPSEDMPGLELANGIIPLTTNMIVENSRTIAHDGYLIATSNSPGLIAVQPIFKEPPVQGLNWRNVAYTFNWIFFAVIVGFMWVRVTKDELQYAQLAGITGDLSHDT</sequence>
<keyword evidence="1" id="KW-0472">Membrane</keyword>
<reference evidence="2" key="1">
    <citation type="submission" date="2014-06" db="EMBL/GenBank/DDBJ databases">
        <title>Key roles for freshwater Actinobacteria revealed by deep metagenomic sequencing.</title>
        <authorList>
            <person name="Ghai R."/>
            <person name="Mizuno C.M."/>
            <person name="Picazo A."/>
            <person name="Camacho A."/>
            <person name="Rodriguez-Valera F."/>
        </authorList>
    </citation>
    <scope>NUCLEOTIDE SEQUENCE</scope>
</reference>
<gene>
    <name evidence="2" type="ORF">GM51_15110</name>
</gene>
<accession>A0A094PZY3</accession>
<dbReference type="Pfam" id="PF02104">
    <property type="entry name" value="SURF1"/>
    <property type="match status" value="1"/>
</dbReference>
<comment type="caution">
    <text evidence="2">The sequence shown here is derived from an EMBL/GenBank/DDBJ whole genome shotgun (WGS) entry which is preliminary data.</text>
</comment>
<name>A0A094PZY3_9ZZZZ</name>
<feature type="transmembrane region" description="Helical" evidence="1">
    <location>
        <begin position="215"/>
        <end position="233"/>
    </location>
</feature>
<keyword evidence="1" id="KW-0812">Transmembrane</keyword>
<dbReference type="GO" id="GO:0016020">
    <property type="term" value="C:membrane"/>
    <property type="evidence" value="ECO:0007669"/>
    <property type="project" value="InterPro"/>
</dbReference>